<comment type="caution">
    <text evidence="2">The sequence shown here is derived from an EMBL/GenBank/DDBJ whole genome shotgun (WGS) entry which is preliminary data.</text>
</comment>
<evidence type="ECO:0000256" key="1">
    <source>
        <dbReference type="SAM" id="MobiDB-lite"/>
    </source>
</evidence>
<reference evidence="2 3" key="1">
    <citation type="submission" date="2016-07" db="EMBL/GenBank/DDBJ databases">
        <title>Genomic analysis of zinc-resistant bacterium Mucilaginibacter pedocola TBZ30.</title>
        <authorList>
            <person name="Huang J."/>
            <person name="Tang J."/>
        </authorList>
    </citation>
    <scope>NUCLEOTIDE SEQUENCE [LARGE SCALE GENOMIC DNA]</scope>
    <source>
        <strain evidence="2 3">TBZ30</strain>
    </source>
</reference>
<gene>
    <name evidence="2" type="ORF">BC343_28815</name>
</gene>
<proteinExistence type="predicted"/>
<accession>A0A1S9PDX3</accession>
<name>A0A1S9PDX3_9SPHI</name>
<dbReference type="STRING" id="1792845.BC343_28815"/>
<keyword evidence="3" id="KW-1185">Reference proteome</keyword>
<dbReference type="EMBL" id="MBTF01000015">
    <property type="protein sequence ID" value="OOQ59166.1"/>
    <property type="molecule type" value="Genomic_DNA"/>
</dbReference>
<dbReference type="Proteomes" id="UP000189739">
    <property type="component" value="Unassembled WGS sequence"/>
</dbReference>
<evidence type="ECO:0000313" key="2">
    <source>
        <dbReference type="EMBL" id="OOQ59166.1"/>
    </source>
</evidence>
<sequence length="97" mass="10968">MMRGVRFKNCCQYSDGFQTYRYVLNSFVVRPLGELTHPADAIAGPPSLLRKEGFKIEAYPLFRRKRGSGSDSEPGVSKISRLMKLDNHSPLTTHHSL</sequence>
<evidence type="ECO:0000313" key="3">
    <source>
        <dbReference type="Proteomes" id="UP000189739"/>
    </source>
</evidence>
<dbReference type="AlphaFoldDB" id="A0A1S9PDX3"/>
<protein>
    <submittedName>
        <fullName evidence="2">Uncharacterized protein</fullName>
    </submittedName>
</protein>
<feature type="region of interest" description="Disordered" evidence="1">
    <location>
        <begin position="65"/>
        <end position="97"/>
    </location>
</feature>
<organism evidence="2 3">
    <name type="scientific">Mucilaginibacter pedocola</name>
    <dbReference type="NCBI Taxonomy" id="1792845"/>
    <lineage>
        <taxon>Bacteria</taxon>
        <taxon>Pseudomonadati</taxon>
        <taxon>Bacteroidota</taxon>
        <taxon>Sphingobacteriia</taxon>
        <taxon>Sphingobacteriales</taxon>
        <taxon>Sphingobacteriaceae</taxon>
        <taxon>Mucilaginibacter</taxon>
    </lineage>
</organism>